<feature type="domain" description="FAD-binding PCMH-type" evidence="1">
    <location>
        <begin position="4"/>
        <end position="227"/>
    </location>
</feature>
<dbReference type="InterPro" id="IPR016167">
    <property type="entry name" value="FAD-bd_PCMH_sub1"/>
</dbReference>
<dbReference type="InterPro" id="IPR005107">
    <property type="entry name" value="CO_DH_flav_C"/>
</dbReference>
<dbReference type="InterPro" id="IPR002346">
    <property type="entry name" value="Mopterin_DH_FAD-bd"/>
</dbReference>
<dbReference type="Gene3D" id="3.30.43.10">
    <property type="entry name" value="Uridine Diphospho-n-acetylenolpyruvylglucosamine Reductase, domain 2"/>
    <property type="match status" value="1"/>
</dbReference>
<protein>
    <recommendedName>
        <fullName evidence="1">FAD-binding PCMH-type domain-containing protein</fullName>
    </recommendedName>
</protein>
<dbReference type="SMART" id="SM01092">
    <property type="entry name" value="CO_deh_flav_C"/>
    <property type="match status" value="1"/>
</dbReference>
<dbReference type="AlphaFoldDB" id="A0A382IHY4"/>
<dbReference type="InterPro" id="IPR036683">
    <property type="entry name" value="CO_DH_flav_C_dom_sf"/>
</dbReference>
<dbReference type="InterPro" id="IPR016169">
    <property type="entry name" value="FAD-bd_PCMH_sub2"/>
</dbReference>
<dbReference type="InterPro" id="IPR036318">
    <property type="entry name" value="FAD-bd_PCMH-like_sf"/>
</dbReference>
<dbReference type="Pfam" id="PF03450">
    <property type="entry name" value="CO_deh_flav_C"/>
    <property type="match status" value="1"/>
</dbReference>
<evidence type="ECO:0000259" key="1">
    <source>
        <dbReference type="PROSITE" id="PS51387"/>
    </source>
</evidence>
<dbReference type="InterPro" id="IPR016166">
    <property type="entry name" value="FAD-bd_PCMH"/>
</dbReference>
<dbReference type="PANTHER" id="PTHR42659:SF9">
    <property type="entry name" value="XANTHINE DEHYDROGENASE FAD-BINDING SUBUNIT XDHB-RELATED"/>
    <property type="match status" value="1"/>
</dbReference>
<accession>A0A382IHY4</accession>
<dbReference type="GO" id="GO:0071949">
    <property type="term" value="F:FAD binding"/>
    <property type="evidence" value="ECO:0007669"/>
    <property type="project" value="InterPro"/>
</dbReference>
<dbReference type="Gene3D" id="3.30.390.50">
    <property type="entry name" value="CO dehydrogenase flavoprotein, C-terminal domain"/>
    <property type="match status" value="1"/>
</dbReference>
<dbReference type="SUPFAM" id="SSF56176">
    <property type="entry name" value="FAD-binding/transporter-associated domain-like"/>
    <property type="match status" value="1"/>
</dbReference>
<dbReference type="Pfam" id="PF00941">
    <property type="entry name" value="FAD_binding_5"/>
    <property type="match status" value="1"/>
</dbReference>
<dbReference type="PANTHER" id="PTHR42659">
    <property type="entry name" value="XANTHINE DEHYDROGENASE SUBUNIT C-RELATED"/>
    <property type="match status" value="1"/>
</dbReference>
<dbReference type="InterPro" id="IPR051312">
    <property type="entry name" value="Diverse_Substr_Oxidored"/>
</dbReference>
<proteinExistence type="predicted"/>
<gene>
    <name evidence="2" type="ORF">METZ01_LOCUS251711</name>
</gene>
<sequence length="329" mass="35533">MSKDMMPHFELYQPDSVEGALDLLGRLGEGALPMAGGNDTLDWLKDRVKRATAVVDLAGIEEMKGIRETADGIEIGALTTLTEIEQSALIQGRYQVLADAAGKVASPQIRNSGTIGGNVCQDTRCWYYRYGVDCYRAGGNTCYADTPQGQNREHCLWGADRCIAVSPSDTAPALVVLDAQMVIQGADGTREVAAENFFIGPDIDIERMTVLGSGEILTAIRIPSRWAGAQFYFEKVADRNTWDFALVNIASAMFVEGGVISRIRMAAGAVQCVPRRLTVVEEVVTGSPKDAATAQLAGQSAVRGATPFNYNHFKIPLLQNLVTRAIRDA</sequence>
<dbReference type="PROSITE" id="PS51387">
    <property type="entry name" value="FAD_PCMH"/>
    <property type="match status" value="1"/>
</dbReference>
<dbReference type="EMBL" id="UINC01067310">
    <property type="protein sequence ID" value="SVB98857.1"/>
    <property type="molecule type" value="Genomic_DNA"/>
</dbReference>
<name>A0A382IHY4_9ZZZZ</name>
<dbReference type="SUPFAM" id="SSF55447">
    <property type="entry name" value="CO dehydrogenase flavoprotein C-terminal domain-like"/>
    <property type="match status" value="1"/>
</dbReference>
<evidence type="ECO:0000313" key="2">
    <source>
        <dbReference type="EMBL" id="SVB98857.1"/>
    </source>
</evidence>
<dbReference type="GO" id="GO:0016491">
    <property type="term" value="F:oxidoreductase activity"/>
    <property type="evidence" value="ECO:0007669"/>
    <property type="project" value="InterPro"/>
</dbReference>
<reference evidence="2" key="1">
    <citation type="submission" date="2018-05" db="EMBL/GenBank/DDBJ databases">
        <authorList>
            <person name="Lanie J.A."/>
            <person name="Ng W.-L."/>
            <person name="Kazmierczak K.M."/>
            <person name="Andrzejewski T.M."/>
            <person name="Davidsen T.M."/>
            <person name="Wayne K.J."/>
            <person name="Tettelin H."/>
            <person name="Glass J.I."/>
            <person name="Rusch D."/>
            <person name="Podicherti R."/>
            <person name="Tsui H.-C.T."/>
            <person name="Winkler M.E."/>
        </authorList>
    </citation>
    <scope>NUCLEOTIDE SEQUENCE</scope>
</reference>
<organism evidence="2">
    <name type="scientific">marine metagenome</name>
    <dbReference type="NCBI Taxonomy" id="408172"/>
    <lineage>
        <taxon>unclassified sequences</taxon>
        <taxon>metagenomes</taxon>
        <taxon>ecological metagenomes</taxon>
    </lineage>
</organism>
<dbReference type="Gene3D" id="3.30.465.10">
    <property type="match status" value="2"/>
</dbReference>